<keyword evidence="2" id="KW-1185">Reference proteome</keyword>
<gene>
    <name evidence="1" type="ORF">DSCOOX_42460</name>
</gene>
<evidence type="ECO:0000313" key="2">
    <source>
        <dbReference type="Proteomes" id="UP000422108"/>
    </source>
</evidence>
<proteinExistence type="predicted"/>
<accession>A0A5K8AEW6</accession>
<sequence>MTIGVFSVIQDGMYIRRTTIKSKKDGETYFTHRLVESVRVGNKVKQRTIINLGKNFP</sequence>
<dbReference type="Proteomes" id="UP000422108">
    <property type="component" value="Chromosome"/>
</dbReference>
<protein>
    <submittedName>
        <fullName evidence="1">Uncharacterized protein</fullName>
    </submittedName>
</protein>
<evidence type="ECO:0000313" key="1">
    <source>
        <dbReference type="EMBL" id="BBO91066.1"/>
    </source>
</evidence>
<organism evidence="1 2">
    <name type="scientific">Desulfosarcina ovata subsp. ovata</name>
    <dbReference type="NCBI Taxonomy" id="2752305"/>
    <lineage>
        <taxon>Bacteria</taxon>
        <taxon>Pseudomonadati</taxon>
        <taxon>Thermodesulfobacteriota</taxon>
        <taxon>Desulfobacteria</taxon>
        <taxon>Desulfobacterales</taxon>
        <taxon>Desulfosarcinaceae</taxon>
        <taxon>Desulfosarcina</taxon>
    </lineage>
</organism>
<reference evidence="1 2" key="1">
    <citation type="submission" date="2019-11" db="EMBL/GenBank/DDBJ databases">
        <title>Comparative genomics of hydrocarbon-degrading Desulfosarcina strains.</title>
        <authorList>
            <person name="Watanabe M."/>
            <person name="Kojima H."/>
            <person name="Fukui M."/>
        </authorList>
    </citation>
    <scope>NUCLEOTIDE SEQUENCE [LARGE SCALE GENOMIC DNA]</scope>
    <source>
        <strain evidence="2">oXyS1</strain>
    </source>
</reference>
<dbReference type="AlphaFoldDB" id="A0A5K8AEW6"/>
<name>A0A5K8AEW6_9BACT</name>
<dbReference type="EMBL" id="AP021879">
    <property type="protein sequence ID" value="BBO91066.1"/>
    <property type="molecule type" value="Genomic_DNA"/>
</dbReference>